<dbReference type="GeneID" id="26237730"/>
<dbReference type="OrthoDB" id="5239396at2759"/>
<dbReference type="EMBL" id="CP058932">
    <property type="protein sequence ID" value="QLI65393.1"/>
    <property type="molecule type" value="Genomic_DNA"/>
</dbReference>
<sequence length="151" mass="17517">MDMLEPYEPEFPSPLNPRRTTPVRAREARARTNVSVSPTQRLLRYRAAEAWRSHKMLQEAREYERRLRETIAWREEAAGLRADGKRQLLDGLDGRDARAEQGEQGETEHQSHGPALSFLTPRRVALAVGLMRRFPVPGWFRCERPPQERAC</sequence>
<evidence type="ECO:0000256" key="1">
    <source>
        <dbReference type="SAM" id="MobiDB-lite"/>
    </source>
</evidence>
<dbReference type="KEGG" id="mbrn:26237730"/>
<dbReference type="Proteomes" id="UP000510686">
    <property type="component" value="Chromosome 1"/>
</dbReference>
<evidence type="ECO:0000313" key="3">
    <source>
        <dbReference type="Proteomes" id="UP000510686"/>
    </source>
</evidence>
<keyword evidence="3" id="KW-1185">Reference proteome</keyword>
<dbReference type="AlphaFoldDB" id="A0A7D5US29"/>
<gene>
    <name evidence="2" type="ORF">G6M90_00g022680</name>
</gene>
<dbReference type="RefSeq" id="XP_014548286.1">
    <property type="nucleotide sequence ID" value="XM_014692800.1"/>
</dbReference>
<feature type="compositionally biased region" description="Basic and acidic residues" evidence="1">
    <location>
        <begin position="84"/>
        <end position="111"/>
    </location>
</feature>
<feature type="region of interest" description="Disordered" evidence="1">
    <location>
        <begin position="84"/>
        <end position="116"/>
    </location>
</feature>
<accession>A0A7D5US29</accession>
<protein>
    <submittedName>
        <fullName evidence="2">Uncharacterized protein</fullName>
    </submittedName>
</protein>
<proteinExistence type="predicted"/>
<feature type="region of interest" description="Disordered" evidence="1">
    <location>
        <begin position="1"/>
        <end position="36"/>
    </location>
</feature>
<organism evidence="2 3">
    <name type="scientific">Metarhizium brunneum</name>
    <dbReference type="NCBI Taxonomy" id="500148"/>
    <lineage>
        <taxon>Eukaryota</taxon>
        <taxon>Fungi</taxon>
        <taxon>Dikarya</taxon>
        <taxon>Ascomycota</taxon>
        <taxon>Pezizomycotina</taxon>
        <taxon>Sordariomycetes</taxon>
        <taxon>Hypocreomycetidae</taxon>
        <taxon>Hypocreales</taxon>
        <taxon>Clavicipitaceae</taxon>
        <taxon>Metarhizium</taxon>
    </lineage>
</organism>
<name>A0A7D5US29_9HYPO</name>
<reference evidence="2 3" key="1">
    <citation type="submission" date="2020-07" db="EMBL/GenBank/DDBJ databases">
        <title>Telomere length de novo assembly of all 7 chromosomes of the fungus, Metarhizium brunneum, using a novel assembly pipeline.</title>
        <authorList>
            <person name="Saud z."/>
            <person name="Kortsinoglou A."/>
            <person name="Kouvelis V.N."/>
            <person name="Butt T.M."/>
        </authorList>
    </citation>
    <scope>NUCLEOTIDE SEQUENCE [LARGE SCALE GENOMIC DNA]</scope>
    <source>
        <strain evidence="2 3">4556</strain>
    </source>
</reference>
<evidence type="ECO:0000313" key="2">
    <source>
        <dbReference type="EMBL" id="QLI65393.1"/>
    </source>
</evidence>